<organism evidence="4 6">
    <name type="scientific">Bacillus cereus</name>
    <dbReference type="NCBI Taxonomy" id="1396"/>
    <lineage>
        <taxon>Bacteria</taxon>
        <taxon>Bacillati</taxon>
        <taxon>Bacillota</taxon>
        <taxon>Bacilli</taxon>
        <taxon>Bacillales</taxon>
        <taxon>Bacillaceae</taxon>
        <taxon>Bacillus</taxon>
        <taxon>Bacillus cereus group</taxon>
    </lineage>
</organism>
<comment type="similarity">
    <text evidence="1">Belongs to the IS150/IS1296 orfA family.</text>
</comment>
<dbReference type="AlphaFoldDB" id="A0A150AT32"/>
<dbReference type="Gene3D" id="1.10.10.10">
    <property type="entry name" value="Winged helix-like DNA-binding domain superfamily/Winged helix DNA-binding domain"/>
    <property type="match status" value="2"/>
</dbReference>
<dbReference type="Pfam" id="PF13518">
    <property type="entry name" value="HTH_28"/>
    <property type="match status" value="1"/>
</dbReference>
<dbReference type="Proteomes" id="UP000075591">
    <property type="component" value="Unassembled WGS sequence"/>
</dbReference>
<dbReference type="InterPro" id="IPR010921">
    <property type="entry name" value="Trp_repressor/repl_initiator"/>
</dbReference>
<gene>
    <name evidence="4" type="ORF">AT274_14575</name>
    <name evidence="5" type="ORF">AT274_15170</name>
</gene>
<feature type="coiled-coil region" evidence="2">
    <location>
        <begin position="129"/>
        <end position="156"/>
    </location>
</feature>
<evidence type="ECO:0000313" key="5">
    <source>
        <dbReference type="EMBL" id="KXX84253.1"/>
    </source>
</evidence>
<dbReference type="GO" id="GO:0006313">
    <property type="term" value="P:DNA transposition"/>
    <property type="evidence" value="ECO:0007669"/>
    <property type="project" value="InterPro"/>
</dbReference>
<name>A0A150AT32_BACCE</name>
<evidence type="ECO:0000256" key="2">
    <source>
        <dbReference type="SAM" id="Coils"/>
    </source>
</evidence>
<keyword evidence="2" id="KW-0175">Coiled coil</keyword>
<evidence type="ECO:0000256" key="1">
    <source>
        <dbReference type="ARBA" id="ARBA00038232"/>
    </source>
</evidence>
<dbReference type="InterPro" id="IPR036388">
    <property type="entry name" value="WH-like_DNA-bd_sf"/>
</dbReference>
<reference evidence="4 6" key="1">
    <citation type="submission" date="2015-12" db="EMBL/GenBank/DDBJ databases">
        <title>Bacillus cereus Group isolate.</title>
        <authorList>
            <person name="Kovac J."/>
        </authorList>
    </citation>
    <scope>NUCLEOTIDE SEQUENCE [LARGE SCALE GENOMIC DNA]</scope>
    <source>
        <strain evidence="4 6">FSL W8-0275</strain>
    </source>
</reference>
<evidence type="ECO:0000313" key="4">
    <source>
        <dbReference type="EMBL" id="KXX84143.1"/>
    </source>
</evidence>
<accession>A0A150AT32</accession>
<dbReference type="EMBL" id="LOMT01000172">
    <property type="protein sequence ID" value="KXX84253.1"/>
    <property type="molecule type" value="Genomic_DNA"/>
</dbReference>
<dbReference type="Pfam" id="PF01527">
    <property type="entry name" value="HTH_Tnp_1"/>
    <property type="match status" value="1"/>
</dbReference>
<dbReference type="InterPro" id="IPR009057">
    <property type="entry name" value="Homeodomain-like_sf"/>
</dbReference>
<dbReference type="GO" id="GO:0004803">
    <property type="term" value="F:transposase activity"/>
    <property type="evidence" value="ECO:0007669"/>
    <property type="project" value="InterPro"/>
</dbReference>
<dbReference type="InterPro" id="IPR055247">
    <property type="entry name" value="InsJ-like_HTH"/>
</dbReference>
<dbReference type="SUPFAM" id="SSF46689">
    <property type="entry name" value="Homeodomain-like"/>
    <property type="match status" value="1"/>
</dbReference>
<proteinExistence type="inferred from homology"/>
<evidence type="ECO:0000313" key="6">
    <source>
        <dbReference type="Proteomes" id="UP000075591"/>
    </source>
</evidence>
<dbReference type="PANTHER" id="PTHR33795">
    <property type="entry name" value="INSERTION ELEMENT IS150 PROTEIN INSJ"/>
    <property type="match status" value="1"/>
</dbReference>
<dbReference type="InterPro" id="IPR052057">
    <property type="entry name" value="IS150/IS1296_orfA-like"/>
</dbReference>
<sequence>MVKFSPEEKLEVVRQYLDGSDGVKRLARSIKIHPSVIQQWVKQYKAVGEKAFEKRYTSYSLQYKLDVLNYMDKQGTSIRETAAIFNIPSYETVRRWKEAYDLNGVDSLITKRRGRPAMESKNIRPKLNHKVVEGSLEALQEENERLLMEIDYLKKLNALIQKKTKLQNKTKQR</sequence>
<dbReference type="PATRIC" id="fig|1396.432.peg.5900"/>
<feature type="domain" description="Insertion element IS150 protein InsJ-like helix-turn-helix" evidence="3">
    <location>
        <begin position="64"/>
        <end position="116"/>
    </location>
</feature>
<dbReference type="SUPFAM" id="SSF48295">
    <property type="entry name" value="TrpR-like"/>
    <property type="match status" value="1"/>
</dbReference>
<evidence type="ECO:0000259" key="3">
    <source>
        <dbReference type="Pfam" id="PF13518"/>
    </source>
</evidence>
<dbReference type="InterPro" id="IPR002514">
    <property type="entry name" value="Transposase_8"/>
</dbReference>
<comment type="caution">
    <text evidence="4">The sequence shown here is derived from an EMBL/GenBank/DDBJ whole genome shotgun (WGS) entry which is preliminary data.</text>
</comment>
<dbReference type="GO" id="GO:0043565">
    <property type="term" value="F:sequence-specific DNA binding"/>
    <property type="evidence" value="ECO:0007669"/>
    <property type="project" value="InterPro"/>
</dbReference>
<dbReference type="PANTHER" id="PTHR33795:SF1">
    <property type="entry name" value="INSERTION ELEMENT IS150 PROTEIN INSJ"/>
    <property type="match status" value="1"/>
</dbReference>
<protein>
    <submittedName>
        <fullName evidence="4">Transposase</fullName>
    </submittedName>
</protein>
<dbReference type="EMBL" id="LOMT01000172">
    <property type="protein sequence ID" value="KXX84143.1"/>
    <property type="molecule type" value="Genomic_DNA"/>
</dbReference>